<dbReference type="AlphaFoldDB" id="A0A1N7K3P5"/>
<dbReference type="InterPro" id="IPR007263">
    <property type="entry name" value="DCC1-like"/>
</dbReference>
<dbReference type="Pfam" id="PF04134">
    <property type="entry name" value="DCC1-like"/>
    <property type="match status" value="1"/>
</dbReference>
<dbReference type="OrthoDB" id="9785438at2"/>
<dbReference type="EMBL" id="FTOQ01000001">
    <property type="protein sequence ID" value="SIS56189.1"/>
    <property type="molecule type" value="Genomic_DNA"/>
</dbReference>
<evidence type="ECO:0000313" key="2">
    <source>
        <dbReference type="Proteomes" id="UP000186684"/>
    </source>
</evidence>
<dbReference type="PANTHER" id="PTHR33639:SF2">
    <property type="entry name" value="DUF393 DOMAIN-CONTAINING PROTEIN"/>
    <property type="match status" value="1"/>
</dbReference>
<evidence type="ECO:0000313" key="1">
    <source>
        <dbReference type="EMBL" id="SIS56189.1"/>
    </source>
</evidence>
<proteinExistence type="predicted"/>
<sequence length="153" mass="17376">MARPIERDAYSWRKDPDVPEFDDAGPIAVMDGDCALCATGARTIARLDRREQFRICTVQSPTGTALARHFGLAPDDPETWLFLDNGQAWSGMEAIIRIGERLGGLARVAAAMRVLPRPAREWLYRRIARNRYRFGRTDMCALPDARLRKRLMT</sequence>
<keyword evidence="2" id="KW-1185">Reference proteome</keyword>
<accession>A0A1N7K3P5</accession>
<dbReference type="STRING" id="633194.SAMN05421759_101436"/>
<dbReference type="Proteomes" id="UP000186684">
    <property type="component" value="Unassembled WGS sequence"/>
</dbReference>
<dbReference type="RefSeq" id="WP_083950431.1">
    <property type="nucleotide sequence ID" value="NZ_FTOQ01000001.1"/>
</dbReference>
<gene>
    <name evidence="1" type="ORF">SAMN05421759_101436</name>
</gene>
<dbReference type="InterPro" id="IPR052927">
    <property type="entry name" value="DCC_oxidoreductase"/>
</dbReference>
<dbReference type="GO" id="GO:0015035">
    <property type="term" value="F:protein-disulfide reductase activity"/>
    <property type="evidence" value="ECO:0007669"/>
    <property type="project" value="InterPro"/>
</dbReference>
<dbReference type="PANTHER" id="PTHR33639">
    <property type="entry name" value="THIOL-DISULFIDE OXIDOREDUCTASE DCC"/>
    <property type="match status" value="1"/>
</dbReference>
<reference evidence="2" key="1">
    <citation type="submission" date="2017-01" db="EMBL/GenBank/DDBJ databases">
        <authorList>
            <person name="Varghese N."/>
            <person name="Submissions S."/>
        </authorList>
    </citation>
    <scope>NUCLEOTIDE SEQUENCE [LARGE SCALE GENOMIC DNA]</scope>
    <source>
        <strain evidence="2">DSM 29430</strain>
    </source>
</reference>
<name>A0A1N7K3P5_9RHOB</name>
<organism evidence="1 2">
    <name type="scientific">Roseivivax lentus</name>
    <dbReference type="NCBI Taxonomy" id="633194"/>
    <lineage>
        <taxon>Bacteria</taxon>
        <taxon>Pseudomonadati</taxon>
        <taxon>Pseudomonadota</taxon>
        <taxon>Alphaproteobacteria</taxon>
        <taxon>Rhodobacterales</taxon>
        <taxon>Roseobacteraceae</taxon>
        <taxon>Roseivivax</taxon>
    </lineage>
</organism>
<protein>
    <submittedName>
        <fullName evidence="1">Predicted thiol-disulfide oxidoreductase YuxK, DCC family</fullName>
    </submittedName>
</protein>